<dbReference type="InterPro" id="IPR002182">
    <property type="entry name" value="NB-ARC"/>
</dbReference>
<dbReference type="InterPro" id="IPR044974">
    <property type="entry name" value="Disease_R_plants"/>
</dbReference>
<dbReference type="InterPro" id="IPR041118">
    <property type="entry name" value="Rx_N"/>
</dbReference>
<evidence type="ECO:0000256" key="1">
    <source>
        <dbReference type="ARBA" id="ARBA00022737"/>
    </source>
</evidence>
<evidence type="ECO:0000256" key="2">
    <source>
        <dbReference type="ARBA" id="ARBA00022741"/>
    </source>
</evidence>
<organism evidence="8">
    <name type="scientific">Dimocarpus longan</name>
    <dbReference type="NCBI Taxonomy" id="128017"/>
    <lineage>
        <taxon>Eukaryota</taxon>
        <taxon>Viridiplantae</taxon>
        <taxon>Streptophyta</taxon>
        <taxon>Embryophyta</taxon>
        <taxon>Tracheophyta</taxon>
        <taxon>Spermatophyta</taxon>
        <taxon>Magnoliopsida</taxon>
        <taxon>eudicotyledons</taxon>
        <taxon>Gunneridae</taxon>
        <taxon>Pentapetalae</taxon>
        <taxon>rosids</taxon>
        <taxon>malvids</taxon>
        <taxon>Sapindales</taxon>
        <taxon>Sapindaceae</taxon>
        <taxon>Dimocarpus</taxon>
    </lineage>
</organism>
<evidence type="ECO:0000259" key="7">
    <source>
        <dbReference type="Pfam" id="PF23598"/>
    </source>
</evidence>
<name>A0A0F6RAM2_9ROSI</name>
<feature type="domain" description="Disease resistance R13L4/SHOC-2-like LRR" evidence="7">
    <location>
        <begin position="548"/>
        <end position="772"/>
    </location>
</feature>
<evidence type="ECO:0000256" key="3">
    <source>
        <dbReference type="ARBA" id="ARBA00022821"/>
    </source>
</evidence>
<evidence type="ECO:0000259" key="4">
    <source>
        <dbReference type="Pfam" id="PF00931"/>
    </source>
</evidence>
<dbReference type="PANTHER" id="PTHR23155">
    <property type="entry name" value="DISEASE RESISTANCE PROTEIN RP"/>
    <property type="match status" value="1"/>
</dbReference>
<dbReference type="AlphaFoldDB" id="A0A0F6RAM2"/>
<dbReference type="Pfam" id="PF18052">
    <property type="entry name" value="Rx_N"/>
    <property type="match status" value="1"/>
</dbReference>
<dbReference type="PANTHER" id="PTHR23155:SF1172">
    <property type="entry name" value="DISEASE RESISTANCE RPP13-LIKE PROTEIN 4"/>
    <property type="match status" value="1"/>
</dbReference>
<dbReference type="Pfam" id="PF23559">
    <property type="entry name" value="WHD_DRP"/>
    <property type="match status" value="1"/>
</dbReference>
<accession>A0A0F6RAM2</accession>
<dbReference type="Gene3D" id="3.80.10.10">
    <property type="entry name" value="Ribonuclease Inhibitor"/>
    <property type="match status" value="1"/>
</dbReference>
<evidence type="ECO:0000259" key="6">
    <source>
        <dbReference type="Pfam" id="PF23559"/>
    </source>
</evidence>
<feature type="domain" description="Disease resistance protein winged helix" evidence="6">
    <location>
        <begin position="422"/>
        <end position="493"/>
    </location>
</feature>
<dbReference type="Gene3D" id="1.20.5.4130">
    <property type="match status" value="1"/>
</dbReference>
<evidence type="ECO:0000313" key="8">
    <source>
        <dbReference type="EMBL" id="AKE49465.1"/>
    </source>
</evidence>
<dbReference type="CDD" id="cd14798">
    <property type="entry name" value="RX-CC_like"/>
    <property type="match status" value="1"/>
</dbReference>
<sequence>MADAVVTVFLEKLLSTLSEETRYVNEFREQFNKLQSDLQFMQCFLKEADRVKRKSNNEILRKVMADLRELIYEAEDILADCQLQSRDDDGRSNGWLTCIYPLNLRFQHKTGKRLREINEKISHIRTNIQAFLGIPLFRQVETNVCDDQMDRWSSPVYDHTQVVGLEGDTRKIKDWLFEAKEGLPAIGIVGMGGLGKTTIALKVFNERDIENHFDRRIWVSVSQTFNEEQIMRSILRNLGDASVGDDRGELLRKINQYLLGKRYLIVMDDVWSKDTAWWSRICAGLPKGKGSSIIITTRILEVAQKMGGVEAKLHFPKFLSKDDSWLLFRNIAFAGNGGRCPNSELEVVGQEIVEKCKGLPLAIKAVAGIMLYKPPRLHEWRKTQERFREELAERDDSVMASLQLSYDELPPYLKSCFLSFSVFPEDCVIAKEQLVHWWIGEGFIPLRNGRSSIEAGEDCFAGLSNRCLVEVVDKTYNKTISTCKIHDMVRDLVIKVADDDAFFRPNGLSSRHLGITSEIKMKQLATNLKLRALLSTTKTAEVNKIASAIATKLDECQYLRVLDLSRSIFEMSLTGLLYHIGSLQHLTYLGLSNTHPLIQLPPSLEKLNNLQILDVSYCQNLKMLPPYIVSLKKLRVLDVSHCGSLDCLPKGLGKLSNLEVLLGFRPARSNQSEGCRISELSNLTRLRTLGLQLACGDEIGDSEVQALENHRELQFLSISCFDSHGSDLSAKVDKLCPPQQLDELCLNFYPGKMSPMWLNPVTLPMLRYLSVSSGNIAEMHKTFWGDDNVVWKIEALKLESLTDLGIEWVKLQEVMPLLQIVNVSWCPQLESFPIEDAGFRGGVWTKEDRRICS</sequence>
<dbReference type="InterPro" id="IPR055414">
    <property type="entry name" value="LRR_R13L4/SHOC2-like"/>
</dbReference>
<dbReference type="InterPro" id="IPR027417">
    <property type="entry name" value="P-loop_NTPase"/>
</dbReference>
<protein>
    <submittedName>
        <fullName evidence="8">NBS-LRR disease resistance protein NBS50</fullName>
    </submittedName>
</protein>
<feature type="domain" description="NB-ARC" evidence="4">
    <location>
        <begin position="167"/>
        <end position="335"/>
    </location>
</feature>
<keyword evidence="1" id="KW-0677">Repeat</keyword>
<dbReference type="GO" id="GO:0043531">
    <property type="term" value="F:ADP binding"/>
    <property type="evidence" value="ECO:0007669"/>
    <property type="project" value="InterPro"/>
</dbReference>
<dbReference type="PRINTS" id="PR00364">
    <property type="entry name" value="DISEASERSIST"/>
</dbReference>
<keyword evidence="2" id="KW-0547">Nucleotide-binding</keyword>
<dbReference type="Gene3D" id="1.10.8.430">
    <property type="entry name" value="Helical domain of apoptotic protease-activating factors"/>
    <property type="match status" value="1"/>
</dbReference>
<keyword evidence="3" id="KW-0611">Plant defense</keyword>
<dbReference type="InterPro" id="IPR058922">
    <property type="entry name" value="WHD_DRP"/>
</dbReference>
<feature type="domain" description="Disease resistance N-terminal" evidence="5">
    <location>
        <begin position="5"/>
        <end position="89"/>
    </location>
</feature>
<dbReference type="FunFam" id="3.40.50.300:FF:001091">
    <property type="entry name" value="Probable disease resistance protein At1g61300"/>
    <property type="match status" value="1"/>
</dbReference>
<dbReference type="InterPro" id="IPR032675">
    <property type="entry name" value="LRR_dom_sf"/>
</dbReference>
<dbReference type="SUPFAM" id="SSF52058">
    <property type="entry name" value="L domain-like"/>
    <property type="match status" value="1"/>
</dbReference>
<dbReference type="InterPro" id="IPR038005">
    <property type="entry name" value="RX-like_CC"/>
</dbReference>
<evidence type="ECO:0000259" key="5">
    <source>
        <dbReference type="Pfam" id="PF18052"/>
    </source>
</evidence>
<dbReference type="SUPFAM" id="SSF52540">
    <property type="entry name" value="P-loop containing nucleoside triphosphate hydrolases"/>
    <property type="match status" value="1"/>
</dbReference>
<dbReference type="EMBL" id="KP266531">
    <property type="protein sequence ID" value="AKE49465.1"/>
    <property type="molecule type" value="mRNA"/>
</dbReference>
<dbReference type="FunFam" id="1.10.10.10:FF:000322">
    <property type="entry name" value="Probable disease resistance protein At1g63360"/>
    <property type="match status" value="1"/>
</dbReference>
<dbReference type="InterPro" id="IPR042197">
    <property type="entry name" value="Apaf_helical"/>
</dbReference>
<dbReference type="InterPro" id="IPR036388">
    <property type="entry name" value="WH-like_DNA-bd_sf"/>
</dbReference>
<dbReference type="Pfam" id="PF23598">
    <property type="entry name" value="LRR_14"/>
    <property type="match status" value="1"/>
</dbReference>
<reference evidence="8" key="1">
    <citation type="submission" date="2014-12" db="EMBL/GenBank/DDBJ databases">
        <title>Cloning and Analysis NBS Resistance Genes from Embryogenic Callus in Dimocarpus longan Lour.</title>
        <authorList>
            <person name="Ye W."/>
            <person name="Lin Y."/>
            <person name="Lai Z."/>
        </authorList>
    </citation>
    <scope>NUCLEOTIDE SEQUENCE</scope>
</reference>
<dbReference type="Pfam" id="PF00931">
    <property type="entry name" value="NB-ARC"/>
    <property type="match status" value="1"/>
</dbReference>
<proteinExistence type="evidence at transcript level"/>
<dbReference type="Gene3D" id="1.10.10.10">
    <property type="entry name" value="Winged helix-like DNA-binding domain superfamily/Winged helix DNA-binding domain"/>
    <property type="match status" value="1"/>
</dbReference>
<dbReference type="GO" id="GO:0098542">
    <property type="term" value="P:defense response to other organism"/>
    <property type="evidence" value="ECO:0007669"/>
    <property type="project" value="TreeGrafter"/>
</dbReference>
<dbReference type="Gene3D" id="3.40.50.300">
    <property type="entry name" value="P-loop containing nucleotide triphosphate hydrolases"/>
    <property type="match status" value="1"/>
</dbReference>